<evidence type="ECO:0000259" key="2">
    <source>
        <dbReference type="SMART" id="SM00481"/>
    </source>
</evidence>
<dbReference type="SMART" id="SM00481">
    <property type="entry name" value="POLIIIAc"/>
    <property type="match status" value="1"/>
</dbReference>
<feature type="region of interest" description="Disordered" evidence="1">
    <location>
        <begin position="1"/>
        <end position="22"/>
    </location>
</feature>
<dbReference type="SUPFAM" id="SSF89550">
    <property type="entry name" value="PHP domain-like"/>
    <property type="match status" value="1"/>
</dbReference>
<dbReference type="GO" id="GO:0035312">
    <property type="term" value="F:5'-3' DNA exonuclease activity"/>
    <property type="evidence" value="ECO:0007669"/>
    <property type="project" value="TreeGrafter"/>
</dbReference>
<reference evidence="3" key="1">
    <citation type="submission" date="2023-06" db="EMBL/GenBank/DDBJ databases">
        <title>lsaBGC provides a comprehensive framework for evolutionary analysis of biosynthetic gene clusters within focal taxa.</title>
        <authorList>
            <person name="Salamzade R."/>
            <person name="Sandstrom S."/>
            <person name="Kalan L.R."/>
        </authorList>
    </citation>
    <scope>NUCLEOTIDE SEQUENCE</scope>
    <source>
        <strain evidence="3">P3-SID899</strain>
    </source>
</reference>
<dbReference type="RefSeq" id="WP_060775294.1">
    <property type="nucleotide sequence ID" value="NZ_JACLBY010000069.1"/>
</dbReference>
<dbReference type="GO" id="GO:0004534">
    <property type="term" value="F:5'-3' RNA exonuclease activity"/>
    <property type="evidence" value="ECO:0007669"/>
    <property type="project" value="TreeGrafter"/>
</dbReference>
<dbReference type="InterPro" id="IPR003141">
    <property type="entry name" value="Pol/His_phosphatase_N"/>
</dbReference>
<dbReference type="AlphaFoldDB" id="A0AAP3AG08"/>
<dbReference type="Pfam" id="PF02811">
    <property type="entry name" value="PHP"/>
    <property type="match status" value="1"/>
</dbReference>
<sequence>MAAMARYDLHTHSTESDGTEPPADVVRAAARAGLDGLALTDHDTTAGWAEAAQAAREAGLTLVPGMEMSCTSADGVSVHVLSYLHDPEDPALLREVGLARDARLIRAQEMVRRLGADFPITWELVQEHAAENATIGRPHLADALVTIGAVPDRSAAFTEILAGRSKYYVPHFAPDPAEAVALIRAAGGVPVFAHPRARMRGRVVGDEVFEQMAEAGLAGVEVEHRDNPAEERTWLRAFADRHGLFVTGSSDYHGTGKPNPIGEHTTGAEVLAEIERQGTGTAIIRG</sequence>
<accession>A0AAP3AG08</accession>
<proteinExistence type="predicted"/>
<name>A0AAP3AG08_MICLU</name>
<dbReference type="Gene3D" id="3.20.20.140">
    <property type="entry name" value="Metal-dependent hydrolases"/>
    <property type="match status" value="1"/>
</dbReference>
<dbReference type="CDD" id="cd07438">
    <property type="entry name" value="PHP_HisPPase_AMP"/>
    <property type="match status" value="1"/>
</dbReference>
<dbReference type="EMBL" id="JALXKZ020000005">
    <property type="protein sequence ID" value="MCV7628469.1"/>
    <property type="molecule type" value="Genomic_DNA"/>
</dbReference>
<organism evidence="3 4">
    <name type="scientific">Micrococcus luteus</name>
    <name type="common">Micrococcus lysodeikticus</name>
    <dbReference type="NCBI Taxonomy" id="1270"/>
    <lineage>
        <taxon>Bacteria</taxon>
        <taxon>Bacillati</taxon>
        <taxon>Actinomycetota</taxon>
        <taxon>Actinomycetes</taxon>
        <taxon>Micrococcales</taxon>
        <taxon>Micrococcaceae</taxon>
        <taxon>Micrococcus</taxon>
    </lineage>
</organism>
<evidence type="ECO:0000313" key="3">
    <source>
        <dbReference type="EMBL" id="MCV7628469.1"/>
    </source>
</evidence>
<feature type="domain" description="Polymerase/histidinol phosphatase N-terminal" evidence="2">
    <location>
        <begin position="7"/>
        <end position="72"/>
    </location>
</feature>
<gene>
    <name evidence="3" type="ORF">M3A82_003805</name>
</gene>
<dbReference type="PANTHER" id="PTHR42924">
    <property type="entry name" value="EXONUCLEASE"/>
    <property type="match status" value="1"/>
</dbReference>
<dbReference type="InterPro" id="IPR016195">
    <property type="entry name" value="Pol/histidinol_Pase-like"/>
</dbReference>
<dbReference type="InterPro" id="IPR052018">
    <property type="entry name" value="PHP_domain"/>
</dbReference>
<comment type="caution">
    <text evidence="3">The sequence shown here is derived from an EMBL/GenBank/DDBJ whole genome shotgun (WGS) entry which is preliminary data.</text>
</comment>
<dbReference type="PANTHER" id="PTHR42924:SF3">
    <property type="entry name" value="POLYMERASE_HISTIDINOL PHOSPHATASE N-TERMINAL DOMAIN-CONTAINING PROTEIN"/>
    <property type="match status" value="1"/>
</dbReference>
<evidence type="ECO:0000256" key="1">
    <source>
        <dbReference type="SAM" id="MobiDB-lite"/>
    </source>
</evidence>
<dbReference type="InterPro" id="IPR004013">
    <property type="entry name" value="PHP_dom"/>
</dbReference>
<protein>
    <submittedName>
        <fullName evidence="3">PHP domain-containing protein</fullName>
    </submittedName>
</protein>
<dbReference type="Proteomes" id="UP001205867">
    <property type="component" value="Unassembled WGS sequence"/>
</dbReference>
<dbReference type="Gene3D" id="1.10.150.650">
    <property type="match status" value="1"/>
</dbReference>
<evidence type="ECO:0000313" key="4">
    <source>
        <dbReference type="Proteomes" id="UP001205867"/>
    </source>
</evidence>